<dbReference type="InterPro" id="IPR001173">
    <property type="entry name" value="Glyco_trans_2-like"/>
</dbReference>
<dbReference type="Pfam" id="PF00535">
    <property type="entry name" value="Glycos_transf_2"/>
    <property type="match status" value="1"/>
</dbReference>
<dbReference type="AlphaFoldDB" id="A0AAX2IGN8"/>
<dbReference type="CDD" id="cd00761">
    <property type="entry name" value="Glyco_tranf_GTA_type"/>
    <property type="match status" value="1"/>
</dbReference>
<evidence type="ECO:0000313" key="4">
    <source>
        <dbReference type="Proteomes" id="UP000190669"/>
    </source>
</evidence>
<name>A0AAX2IGN8_9FLAO</name>
<gene>
    <name evidence="3" type="primary">kfoC_3</name>
    <name evidence="3" type="ORF">NCTC11212_00654</name>
    <name evidence="2" type="ORF">SAMN05421800_101485</name>
</gene>
<keyword evidence="2" id="KW-0808">Transferase</keyword>
<evidence type="ECO:0000313" key="2">
    <source>
        <dbReference type="EMBL" id="SKB40699.1"/>
    </source>
</evidence>
<accession>A0AAX2IGN8</accession>
<dbReference type="GO" id="GO:0016758">
    <property type="term" value="F:hexosyltransferase activity"/>
    <property type="evidence" value="ECO:0007669"/>
    <property type="project" value="UniProtKB-ARBA"/>
</dbReference>
<dbReference type="EMBL" id="FUZE01000001">
    <property type="protein sequence ID" value="SKB40699.1"/>
    <property type="molecule type" value="Genomic_DNA"/>
</dbReference>
<dbReference type="InterPro" id="IPR029044">
    <property type="entry name" value="Nucleotide-diphossugar_trans"/>
</dbReference>
<dbReference type="PANTHER" id="PTHR22916:SF3">
    <property type="entry name" value="UDP-GLCNAC:BETAGAL BETA-1,3-N-ACETYLGLUCOSAMINYLTRANSFERASE-LIKE PROTEIN 1"/>
    <property type="match status" value="1"/>
</dbReference>
<protein>
    <submittedName>
        <fullName evidence="3">Chondroitin polymerase</fullName>
    </submittedName>
    <submittedName>
        <fullName evidence="2">Glycosyl transferase family 2</fullName>
    </submittedName>
</protein>
<dbReference type="PANTHER" id="PTHR22916">
    <property type="entry name" value="GLYCOSYLTRANSFERASE"/>
    <property type="match status" value="1"/>
</dbReference>
<dbReference type="SUPFAM" id="SSF53448">
    <property type="entry name" value="Nucleotide-diphospho-sugar transferases"/>
    <property type="match status" value="1"/>
</dbReference>
<organism evidence="3 5">
    <name type="scientific">Chryseobacterium balustinum</name>
    <dbReference type="NCBI Taxonomy" id="246"/>
    <lineage>
        <taxon>Bacteria</taxon>
        <taxon>Pseudomonadati</taxon>
        <taxon>Bacteroidota</taxon>
        <taxon>Flavobacteriia</taxon>
        <taxon>Flavobacteriales</taxon>
        <taxon>Weeksellaceae</taxon>
        <taxon>Chryseobacterium group</taxon>
        <taxon>Chryseobacterium</taxon>
    </lineage>
</organism>
<dbReference type="Gene3D" id="3.90.550.10">
    <property type="entry name" value="Spore Coat Polysaccharide Biosynthesis Protein SpsA, Chain A"/>
    <property type="match status" value="1"/>
</dbReference>
<comment type="caution">
    <text evidence="3">The sequence shown here is derived from an EMBL/GenBank/DDBJ whole genome shotgun (WGS) entry which is preliminary data.</text>
</comment>
<feature type="domain" description="Glycosyltransferase 2-like" evidence="1">
    <location>
        <begin position="17"/>
        <end position="179"/>
    </location>
</feature>
<evidence type="ECO:0000259" key="1">
    <source>
        <dbReference type="Pfam" id="PF00535"/>
    </source>
</evidence>
<keyword evidence="4" id="KW-1185">Reference proteome</keyword>
<proteinExistence type="predicted"/>
<evidence type="ECO:0000313" key="3">
    <source>
        <dbReference type="EMBL" id="SQA87783.1"/>
    </source>
</evidence>
<evidence type="ECO:0000313" key="5">
    <source>
        <dbReference type="Proteomes" id="UP000251937"/>
    </source>
</evidence>
<reference evidence="2 4" key="1">
    <citation type="submission" date="2017-02" db="EMBL/GenBank/DDBJ databases">
        <authorList>
            <person name="Varghese N."/>
            <person name="Submissions S."/>
        </authorList>
    </citation>
    <scope>NUCLEOTIDE SEQUENCE [LARGE SCALE GENOMIC DNA]</scope>
    <source>
        <strain evidence="2 4">DSM 16775</strain>
    </source>
</reference>
<dbReference type="EMBL" id="UAVR01000005">
    <property type="protein sequence ID" value="SQA87783.1"/>
    <property type="molecule type" value="Genomic_DNA"/>
</dbReference>
<reference evidence="3 5" key="2">
    <citation type="submission" date="2018-06" db="EMBL/GenBank/DDBJ databases">
        <authorList>
            <consortium name="Pathogen Informatics"/>
            <person name="Doyle S."/>
        </authorList>
    </citation>
    <scope>NUCLEOTIDE SEQUENCE [LARGE SCALE GENOMIC DNA]</scope>
    <source>
        <strain evidence="3 5">NCTC11212</strain>
    </source>
</reference>
<dbReference type="Proteomes" id="UP000190669">
    <property type="component" value="Unassembled WGS sequence"/>
</dbReference>
<dbReference type="Proteomes" id="UP000251937">
    <property type="component" value="Unassembled WGS sequence"/>
</dbReference>
<sequence length="318" mass="37072">MIKNLLSVSPKKMPKVSICIPTYNNLEAFKRCLDSVLMQTYKDYEVVVTDDSSNEDIKNYLADNINLENIFYFKNQKSLGSPENWNEAIRKSKGEYIKILHHDDWFTYKNSLEIFVRLLDESPDCNLAFVASKNYDVDKKTIINYNNPSLEQINKVRQFPVILLNGNIIGAPSAVIFRKADSLLFDAKTIWFVDIDFYVQILNKNNNLKYDATDAISIGISTSQITKSVEKDKKINIFEHFYFLNKWNIRKIIGSQSEHSTVQLLKKFNIYSIYQIRKLGYENPVPIDLNKILLRIFRERIKKTTTALIKSIVNKIKR</sequence>